<keyword evidence="1" id="KW-0732">Signal</keyword>
<sequence>MMMRPILPLPLLLSLALAGCGDPAATAPGGVSPDEARELNEAAEMLDANSVSLGAIAPDAVANEGTAP</sequence>
<dbReference type="PROSITE" id="PS51257">
    <property type="entry name" value="PROKAR_LIPOPROTEIN"/>
    <property type="match status" value="1"/>
</dbReference>
<protein>
    <submittedName>
        <fullName evidence="2">Uncharacterized protein</fullName>
    </submittedName>
</protein>
<evidence type="ECO:0000256" key="1">
    <source>
        <dbReference type="SAM" id="SignalP"/>
    </source>
</evidence>
<dbReference type="RefSeq" id="WP_256507727.1">
    <property type="nucleotide sequence ID" value="NZ_CP101740.1"/>
</dbReference>
<evidence type="ECO:0000313" key="2">
    <source>
        <dbReference type="EMBL" id="UUL83892.1"/>
    </source>
</evidence>
<feature type="signal peptide" evidence="1">
    <location>
        <begin position="1"/>
        <end position="18"/>
    </location>
</feature>
<keyword evidence="3" id="KW-1185">Reference proteome</keyword>
<gene>
    <name evidence="2" type="ORF">NMP03_06770</name>
</gene>
<name>A0ABY5LAV2_9SPHN</name>
<reference evidence="2" key="1">
    <citation type="submission" date="2022-07" db="EMBL/GenBank/DDBJ databases">
        <title>Sphingomonas sp. nov., a novel bacterium isolated from the north slope of the Mount Everest.</title>
        <authorList>
            <person name="Cui X."/>
            <person name="Liu Y."/>
        </authorList>
    </citation>
    <scope>NUCLEOTIDE SEQUENCE</scope>
    <source>
        <strain evidence="2">S5-59</strain>
    </source>
</reference>
<dbReference type="EMBL" id="CP101740">
    <property type="protein sequence ID" value="UUL83892.1"/>
    <property type="molecule type" value="Genomic_DNA"/>
</dbReference>
<accession>A0ABY5LAV2</accession>
<evidence type="ECO:0000313" key="3">
    <source>
        <dbReference type="Proteomes" id="UP001058533"/>
    </source>
</evidence>
<proteinExistence type="predicted"/>
<feature type="chain" id="PRO_5046289152" evidence="1">
    <location>
        <begin position="19"/>
        <end position="68"/>
    </location>
</feature>
<dbReference type="Proteomes" id="UP001058533">
    <property type="component" value="Chromosome"/>
</dbReference>
<organism evidence="2 3">
    <name type="scientific">Sphingomonas qomolangmaensis</name>
    <dbReference type="NCBI Taxonomy" id="2918765"/>
    <lineage>
        <taxon>Bacteria</taxon>
        <taxon>Pseudomonadati</taxon>
        <taxon>Pseudomonadota</taxon>
        <taxon>Alphaproteobacteria</taxon>
        <taxon>Sphingomonadales</taxon>
        <taxon>Sphingomonadaceae</taxon>
        <taxon>Sphingomonas</taxon>
    </lineage>
</organism>